<keyword evidence="2 4" id="KW-0863">Zinc-finger</keyword>
<keyword evidence="3" id="KW-0862">Zinc</keyword>
<evidence type="ECO:0000313" key="7">
    <source>
        <dbReference type="Proteomes" id="UP001362999"/>
    </source>
</evidence>
<dbReference type="Gene3D" id="6.10.140.2220">
    <property type="match status" value="1"/>
</dbReference>
<feature type="domain" description="MYND-type" evidence="5">
    <location>
        <begin position="427"/>
        <end position="470"/>
    </location>
</feature>
<dbReference type="InterPro" id="IPR002893">
    <property type="entry name" value="Znf_MYND"/>
</dbReference>
<evidence type="ECO:0000256" key="4">
    <source>
        <dbReference type="PROSITE-ProRule" id="PRU00134"/>
    </source>
</evidence>
<keyword evidence="7" id="KW-1185">Reference proteome</keyword>
<evidence type="ECO:0000313" key="6">
    <source>
        <dbReference type="EMBL" id="KAK7052759.1"/>
    </source>
</evidence>
<name>A0AAW0DP78_9AGAR</name>
<evidence type="ECO:0000259" key="5">
    <source>
        <dbReference type="PROSITE" id="PS50865"/>
    </source>
</evidence>
<dbReference type="SUPFAM" id="SSF144232">
    <property type="entry name" value="HIT/MYND zinc finger-like"/>
    <property type="match status" value="1"/>
</dbReference>
<dbReference type="Proteomes" id="UP001362999">
    <property type="component" value="Unassembled WGS sequence"/>
</dbReference>
<evidence type="ECO:0000256" key="1">
    <source>
        <dbReference type="ARBA" id="ARBA00022723"/>
    </source>
</evidence>
<evidence type="ECO:0000256" key="2">
    <source>
        <dbReference type="ARBA" id="ARBA00022771"/>
    </source>
</evidence>
<evidence type="ECO:0000256" key="3">
    <source>
        <dbReference type="ARBA" id="ARBA00022833"/>
    </source>
</evidence>
<dbReference type="Pfam" id="PF01753">
    <property type="entry name" value="zf-MYND"/>
    <property type="match status" value="1"/>
</dbReference>
<accession>A0AAW0DP78</accession>
<keyword evidence="1" id="KW-0479">Metal-binding</keyword>
<dbReference type="GO" id="GO:0008270">
    <property type="term" value="F:zinc ion binding"/>
    <property type="evidence" value="ECO:0007669"/>
    <property type="project" value="UniProtKB-KW"/>
</dbReference>
<gene>
    <name evidence="6" type="ORF">R3P38DRAFT_1654611</name>
</gene>
<comment type="caution">
    <text evidence="6">The sequence shown here is derived from an EMBL/GenBank/DDBJ whole genome shotgun (WGS) entry which is preliminary data.</text>
</comment>
<dbReference type="EMBL" id="JAWWNJ010000007">
    <property type="protein sequence ID" value="KAK7052759.1"/>
    <property type="molecule type" value="Genomic_DNA"/>
</dbReference>
<dbReference type="PROSITE" id="PS50865">
    <property type="entry name" value="ZF_MYND_2"/>
    <property type="match status" value="1"/>
</dbReference>
<proteinExistence type="predicted"/>
<organism evidence="6 7">
    <name type="scientific">Favolaschia claudopus</name>
    <dbReference type="NCBI Taxonomy" id="2862362"/>
    <lineage>
        <taxon>Eukaryota</taxon>
        <taxon>Fungi</taxon>
        <taxon>Dikarya</taxon>
        <taxon>Basidiomycota</taxon>
        <taxon>Agaricomycotina</taxon>
        <taxon>Agaricomycetes</taxon>
        <taxon>Agaricomycetidae</taxon>
        <taxon>Agaricales</taxon>
        <taxon>Marasmiineae</taxon>
        <taxon>Mycenaceae</taxon>
        <taxon>Favolaschia</taxon>
    </lineage>
</organism>
<reference evidence="6 7" key="1">
    <citation type="journal article" date="2024" name="J Genomics">
        <title>Draft genome sequencing and assembly of Favolaschia claudopus CIRM-BRFM 2984 isolated from oak limbs.</title>
        <authorList>
            <person name="Navarro D."/>
            <person name="Drula E."/>
            <person name="Chaduli D."/>
            <person name="Cazenave R."/>
            <person name="Ahrendt S."/>
            <person name="Wang J."/>
            <person name="Lipzen A."/>
            <person name="Daum C."/>
            <person name="Barry K."/>
            <person name="Grigoriev I.V."/>
            <person name="Favel A."/>
            <person name="Rosso M.N."/>
            <person name="Martin F."/>
        </authorList>
    </citation>
    <scope>NUCLEOTIDE SEQUENCE [LARGE SCALE GENOMIC DNA]</scope>
    <source>
        <strain evidence="6 7">CIRM-BRFM 2984</strain>
    </source>
</reference>
<sequence length="630" mass="70838">MHPDLSEARLSSLPLAIRRHAKSALSPSTPTESVSCYLRRLIVECVRARDKGYTARSLLPVVYAVLGDPKNLPNPETTPEPLYRTRVCCVGHAFALFTCCTQLYTSPALNELAPRIWAWIQFMDIHEYVPVDSGAFFWECVPLTNLLYFLNDHDGRQWLHTSPEVGHFIGKTWNRLVTVCEDDQVAMRNDHCRQVLAAIASFLSAHDSPDYCSALVEGAGGKHDFARLLIRTINVFLQMMQIIDRQENDVQLLLALDSTITFISYKHFVSDSALEHAGIVETLIQAIIYLARPNAPIAPAFQSNIAICADIVSASLSTMNCAAWRKALKAGLLNAVFLCGGKYGTDPYTGTSLNRILGDLAVLTFSYSFLPTLMSVLPSVATILPSTGFMQSRFGKDWRGIVALAQERLELRKVFDSTLVGVRSCDSSECGVINVPKATLRRCAACQHTFYCSPECQKKSWSKYGHRDTCAYIRKNADIVPDARENRFRFMLILNTYRTNKLPIFLQKLEYIHRTGNTDYCVVMEYVAGYCIPRITPIEEGERTIPAYEYVNGQRVAVGTREIHMVRLAPGMQEFRLLLRSNEADVLEGLVGIAGRLRKDADVRRLKDDFPEMRREVEELAGMDIVETYC</sequence>
<protein>
    <recommendedName>
        <fullName evidence="5">MYND-type domain-containing protein</fullName>
    </recommendedName>
</protein>
<dbReference type="AlphaFoldDB" id="A0AAW0DP78"/>